<dbReference type="UniPathway" id="UPA00251">
    <property type="reaction ID" value="UER00324"/>
</dbReference>
<feature type="binding site" description="axial binding residue" evidence="14">
    <location>
        <position position="48"/>
    </location>
    <ligand>
        <name>heme</name>
        <dbReference type="ChEBI" id="CHEBI:30413"/>
    </ligand>
    <ligandPart>
        <name>Fe</name>
        <dbReference type="ChEBI" id="CHEBI:18248"/>
    </ligandPart>
</feature>
<evidence type="ECO:0000256" key="10">
    <source>
        <dbReference type="ARBA" id="ARBA00023002"/>
    </source>
</evidence>
<evidence type="ECO:0000256" key="12">
    <source>
        <dbReference type="ARBA" id="ARBA00023136"/>
    </source>
</evidence>
<dbReference type="EMBL" id="JACIEE010000004">
    <property type="protein sequence ID" value="MBB3977136.1"/>
    <property type="molecule type" value="Genomic_DNA"/>
</dbReference>
<dbReference type="GO" id="GO:0005886">
    <property type="term" value="C:plasma membrane"/>
    <property type="evidence" value="ECO:0007669"/>
    <property type="project" value="UniProtKB-SubCell"/>
</dbReference>
<comment type="catalytic activity">
    <reaction evidence="13 14">
        <text>protoporphyrinogen IX + 3 A = protoporphyrin IX + 3 AH2</text>
        <dbReference type="Rhea" id="RHEA:62000"/>
        <dbReference type="ChEBI" id="CHEBI:13193"/>
        <dbReference type="ChEBI" id="CHEBI:17499"/>
        <dbReference type="ChEBI" id="CHEBI:57306"/>
        <dbReference type="ChEBI" id="CHEBI:57307"/>
    </reaction>
</comment>
<sequence length="179" mass="20405">MSERQTGPTVGRHARIRAAVVIVLFTLGVVALVFHPPENLYLWLKALHIVAVISWMAGLLYLPRLFIYHSDAARGSEASETFKVMERRLYRVIMNPAMMLTWLLGLYLAWSVYGFHGGWLHGKLVLVLLLTGVHVFFGRSVKAFARDDNRITARQWRFLNEMPALLMIAIVMLAVVKPF</sequence>
<dbReference type="Pfam" id="PF03653">
    <property type="entry name" value="UPF0093"/>
    <property type="match status" value="1"/>
</dbReference>
<feature type="binding site" description="axial binding residue" evidence="14">
    <location>
        <position position="123"/>
    </location>
    <ligand>
        <name>heme</name>
        <dbReference type="ChEBI" id="CHEBI:30413"/>
    </ligand>
    <ligandPart>
        <name>Fe</name>
        <dbReference type="ChEBI" id="CHEBI:18248"/>
    </ligandPart>
</feature>
<gene>
    <name evidence="15" type="ORF">GGQ64_002336</name>
</gene>
<comment type="caution">
    <text evidence="15">The sequence shown here is derived from an EMBL/GenBank/DDBJ whole genome shotgun (WGS) entry which is preliminary data.</text>
</comment>
<comment type="cofactor">
    <cofactor evidence="14">
        <name>heme b</name>
        <dbReference type="ChEBI" id="CHEBI:60344"/>
    </cofactor>
    <text evidence="14">Binds 1 heme b (iron(II)-protoporphyrin IX) group per subunit.</text>
</comment>
<evidence type="ECO:0000256" key="11">
    <source>
        <dbReference type="ARBA" id="ARBA00023004"/>
    </source>
</evidence>
<dbReference type="HAMAP" id="MF_02239">
    <property type="entry name" value="HemJ"/>
    <property type="match status" value="1"/>
</dbReference>
<feature type="transmembrane region" description="Helical" evidence="14">
    <location>
        <begin position="119"/>
        <end position="137"/>
    </location>
</feature>
<dbReference type="InterPro" id="IPR005265">
    <property type="entry name" value="HemJ-like"/>
</dbReference>
<dbReference type="GO" id="GO:0070818">
    <property type="term" value="F:protoporphyrinogen oxidase activity"/>
    <property type="evidence" value="ECO:0007669"/>
    <property type="project" value="UniProtKB-UniRule"/>
</dbReference>
<evidence type="ECO:0000256" key="1">
    <source>
        <dbReference type="ARBA" id="ARBA00004651"/>
    </source>
</evidence>
<dbReference type="GO" id="GO:0006782">
    <property type="term" value="P:protoporphyrinogen IX biosynthetic process"/>
    <property type="evidence" value="ECO:0007669"/>
    <property type="project" value="UniProtKB-UniRule"/>
</dbReference>
<evidence type="ECO:0000256" key="3">
    <source>
        <dbReference type="ARBA" id="ARBA00006501"/>
    </source>
</evidence>
<organism evidence="15 16">
    <name type="scientific">Mycoplana azooxidifex</name>
    <dbReference type="NCBI Taxonomy" id="1636188"/>
    <lineage>
        <taxon>Bacteria</taxon>
        <taxon>Pseudomonadati</taxon>
        <taxon>Pseudomonadota</taxon>
        <taxon>Alphaproteobacteria</taxon>
        <taxon>Hyphomicrobiales</taxon>
        <taxon>Rhizobiaceae</taxon>
        <taxon>Mycoplana</taxon>
    </lineage>
</organism>
<dbReference type="PANTHER" id="PTHR40255">
    <property type="entry name" value="UPF0093 MEMBRANE PROTEIN SLR1790"/>
    <property type="match status" value="1"/>
</dbReference>
<evidence type="ECO:0000313" key="15">
    <source>
        <dbReference type="EMBL" id="MBB3977136.1"/>
    </source>
</evidence>
<evidence type="ECO:0000256" key="13">
    <source>
        <dbReference type="ARBA" id="ARBA00048390"/>
    </source>
</evidence>
<accession>A0A7W6D5I6</accession>
<feature type="transmembrane region" description="Helical" evidence="14">
    <location>
        <begin position="158"/>
        <end position="176"/>
    </location>
</feature>
<comment type="function">
    <text evidence="14">Catalyzes the oxidation of protoporphyrinogen IX to protoporphyrin IX.</text>
</comment>
<dbReference type="PANTHER" id="PTHR40255:SF1">
    <property type="entry name" value="PROTOPORPHYRINOGEN IX OXIDASE"/>
    <property type="match status" value="1"/>
</dbReference>
<protein>
    <recommendedName>
        <fullName evidence="4 14">Protoporphyrinogen IX oxidase</fullName>
        <shortName evidence="14">PPO</shortName>
        <ecNumber evidence="14">1.3.99.-</ecNumber>
    </recommendedName>
</protein>
<reference evidence="15 16" key="1">
    <citation type="submission" date="2020-08" db="EMBL/GenBank/DDBJ databases">
        <title>Genomic Encyclopedia of Type Strains, Phase IV (KMG-IV): sequencing the most valuable type-strain genomes for metagenomic binning, comparative biology and taxonomic classification.</title>
        <authorList>
            <person name="Goeker M."/>
        </authorList>
    </citation>
    <scope>NUCLEOTIDE SEQUENCE [LARGE SCALE GENOMIC DNA]</scope>
    <source>
        <strain evidence="15 16">DSM 100211</strain>
    </source>
</reference>
<evidence type="ECO:0000313" key="16">
    <source>
        <dbReference type="Proteomes" id="UP000574761"/>
    </source>
</evidence>
<keyword evidence="7 14" id="KW-0812">Transmembrane</keyword>
<dbReference type="GO" id="GO:0046872">
    <property type="term" value="F:metal ion binding"/>
    <property type="evidence" value="ECO:0007669"/>
    <property type="project" value="UniProtKB-KW"/>
</dbReference>
<keyword evidence="6 14" id="KW-0349">Heme</keyword>
<dbReference type="Proteomes" id="UP000574761">
    <property type="component" value="Unassembled WGS sequence"/>
</dbReference>
<evidence type="ECO:0000256" key="7">
    <source>
        <dbReference type="ARBA" id="ARBA00022692"/>
    </source>
</evidence>
<keyword evidence="16" id="KW-1185">Reference proteome</keyword>
<keyword evidence="9 14" id="KW-1133">Transmembrane helix</keyword>
<dbReference type="NCBIfam" id="TIGR00701">
    <property type="entry name" value="protoporphyrinogen oxidase HemJ"/>
    <property type="match status" value="1"/>
</dbReference>
<keyword evidence="12 14" id="KW-0472">Membrane</keyword>
<comment type="subcellular location">
    <subcellularLocation>
        <location evidence="1 14">Cell membrane</location>
        <topology evidence="1 14">Multi-pass membrane protein</topology>
    </subcellularLocation>
</comment>
<keyword evidence="5 14" id="KW-1003">Cell membrane</keyword>
<proteinExistence type="inferred from homology"/>
<name>A0A7W6D5I6_9HYPH</name>
<dbReference type="AlphaFoldDB" id="A0A7W6D5I6"/>
<evidence type="ECO:0000256" key="9">
    <source>
        <dbReference type="ARBA" id="ARBA00022989"/>
    </source>
</evidence>
<evidence type="ECO:0000256" key="14">
    <source>
        <dbReference type="HAMAP-Rule" id="MF_02239"/>
    </source>
</evidence>
<evidence type="ECO:0000256" key="5">
    <source>
        <dbReference type="ARBA" id="ARBA00022475"/>
    </source>
</evidence>
<evidence type="ECO:0000256" key="2">
    <source>
        <dbReference type="ARBA" id="ARBA00005073"/>
    </source>
</evidence>
<comment type="pathway">
    <text evidence="2 14">Porphyrin-containing compound metabolism; protoporphyrin-IX biosynthesis; protoporphyrin-IX from protoporphyrinogen-IX: step 1/1.</text>
</comment>
<feature type="transmembrane region" description="Helical" evidence="14">
    <location>
        <begin position="16"/>
        <end position="34"/>
    </location>
</feature>
<feature type="transmembrane region" description="Helical" evidence="14">
    <location>
        <begin position="92"/>
        <end position="113"/>
    </location>
</feature>
<evidence type="ECO:0000256" key="6">
    <source>
        <dbReference type="ARBA" id="ARBA00022617"/>
    </source>
</evidence>
<comment type="similarity">
    <text evidence="3 14">Belongs to the HemJ family.</text>
</comment>
<dbReference type="EC" id="1.3.99.-" evidence="14"/>
<evidence type="ECO:0000256" key="4">
    <source>
        <dbReference type="ARBA" id="ARBA00017504"/>
    </source>
</evidence>
<keyword evidence="11 14" id="KW-0408">Iron</keyword>
<keyword evidence="8 14" id="KW-0479">Metal-binding</keyword>
<comment type="subunit">
    <text evidence="14">Homodimer.</text>
</comment>
<keyword evidence="10 14" id="KW-0560">Oxidoreductase</keyword>
<evidence type="ECO:0000256" key="8">
    <source>
        <dbReference type="ARBA" id="ARBA00022723"/>
    </source>
</evidence>
<feature type="transmembrane region" description="Helical" evidence="14">
    <location>
        <begin position="40"/>
        <end position="62"/>
    </location>
</feature>